<keyword evidence="1" id="KW-1133">Transmembrane helix</keyword>
<sequence length="99" mass="10470">MGGMAKQDAVRITTARSSAAEDMKSRQRRYALSMTIRLVCFVAAVAVGPGALRWVLVGAAVFLPLFAVVMANAGDQRDDGFTLQNAPSAHELTAGDSED</sequence>
<proteinExistence type="predicted"/>
<dbReference type="InterPro" id="IPR021449">
    <property type="entry name" value="DUF3099"/>
</dbReference>
<dbReference type="EMBL" id="CZKB01000025">
    <property type="protein sequence ID" value="CUR61976.1"/>
    <property type="molecule type" value="Genomic_DNA"/>
</dbReference>
<protein>
    <recommendedName>
        <fullName evidence="3">DUF3099 domain-containing protein</fullName>
    </recommendedName>
</protein>
<feature type="transmembrane region" description="Helical" evidence="1">
    <location>
        <begin position="30"/>
        <end position="48"/>
    </location>
</feature>
<name>A0A2P2CJ60_9ZZZZ</name>
<dbReference type="Pfam" id="PF11298">
    <property type="entry name" value="DUF3099"/>
    <property type="match status" value="1"/>
</dbReference>
<feature type="transmembrane region" description="Helical" evidence="1">
    <location>
        <begin position="54"/>
        <end position="73"/>
    </location>
</feature>
<evidence type="ECO:0000313" key="2">
    <source>
        <dbReference type="EMBL" id="CUR61976.1"/>
    </source>
</evidence>
<keyword evidence="1" id="KW-0812">Transmembrane</keyword>
<dbReference type="AlphaFoldDB" id="A0A2P2CJ60"/>
<organism evidence="2">
    <name type="scientific">metagenome</name>
    <dbReference type="NCBI Taxonomy" id="256318"/>
    <lineage>
        <taxon>unclassified sequences</taxon>
        <taxon>metagenomes</taxon>
    </lineage>
</organism>
<evidence type="ECO:0000256" key="1">
    <source>
        <dbReference type="SAM" id="Phobius"/>
    </source>
</evidence>
<accession>A0A2P2CJ60</accession>
<evidence type="ECO:0008006" key="3">
    <source>
        <dbReference type="Google" id="ProtNLM"/>
    </source>
</evidence>
<keyword evidence="1" id="KW-0472">Membrane</keyword>
<gene>
    <name evidence="2" type="ORF">NOCA150276</name>
</gene>
<reference evidence="2" key="1">
    <citation type="submission" date="2015-08" db="EMBL/GenBank/DDBJ databases">
        <authorList>
            <person name="Babu N.S."/>
            <person name="Beckwith C.J."/>
            <person name="Beseler K.G."/>
            <person name="Brison A."/>
            <person name="Carone J.V."/>
            <person name="Caskin T.P."/>
            <person name="Diamond M."/>
            <person name="Durham M.E."/>
            <person name="Foxe J.M."/>
            <person name="Go M."/>
            <person name="Henderson B.A."/>
            <person name="Jones I.B."/>
            <person name="McGettigan J.A."/>
            <person name="Micheletti S.J."/>
            <person name="Nasrallah M.E."/>
            <person name="Ortiz D."/>
            <person name="Piller C.R."/>
            <person name="Privatt S.R."/>
            <person name="Schneider S.L."/>
            <person name="Sharp S."/>
            <person name="Smith T.C."/>
            <person name="Stanton J.D."/>
            <person name="Ullery H.E."/>
            <person name="Wilson R.J."/>
            <person name="Serrano M.G."/>
            <person name="Buck G."/>
            <person name="Lee V."/>
            <person name="Wang Y."/>
            <person name="Carvalho R."/>
            <person name="Voegtly L."/>
            <person name="Shi R."/>
            <person name="Duckworth R."/>
            <person name="Johnson A."/>
            <person name="Loviza R."/>
            <person name="Walstead R."/>
            <person name="Shah Z."/>
            <person name="Kiflezghi M."/>
            <person name="Wade K."/>
            <person name="Ball S.L."/>
            <person name="Bradley K.W."/>
            <person name="Asai D.J."/>
            <person name="Bowman C.A."/>
            <person name="Russell D.A."/>
            <person name="Pope W.H."/>
            <person name="Jacobs-Sera D."/>
            <person name="Hendrix R.W."/>
            <person name="Hatfull G.F."/>
        </authorList>
    </citation>
    <scope>NUCLEOTIDE SEQUENCE</scope>
</reference>